<dbReference type="EMBL" id="OB663929">
    <property type="protein sequence ID" value="CAD7231837.1"/>
    <property type="molecule type" value="Genomic_DNA"/>
</dbReference>
<organism evidence="2">
    <name type="scientific">Cyprideis torosa</name>
    <dbReference type="NCBI Taxonomy" id="163714"/>
    <lineage>
        <taxon>Eukaryota</taxon>
        <taxon>Metazoa</taxon>
        <taxon>Ecdysozoa</taxon>
        <taxon>Arthropoda</taxon>
        <taxon>Crustacea</taxon>
        <taxon>Oligostraca</taxon>
        <taxon>Ostracoda</taxon>
        <taxon>Podocopa</taxon>
        <taxon>Podocopida</taxon>
        <taxon>Cytherocopina</taxon>
        <taxon>Cytheroidea</taxon>
        <taxon>Cytherideidae</taxon>
        <taxon>Cyprideis</taxon>
    </lineage>
</organism>
<reference evidence="2" key="1">
    <citation type="submission" date="2020-11" db="EMBL/GenBank/DDBJ databases">
        <authorList>
            <person name="Tran Van P."/>
        </authorList>
    </citation>
    <scope>NUCLEOTIDE SEQUENCE</scope>
</reference>
<feature type="non-terminal residue" evidence="2">
    <location>
        <position position="1"/>
    </location>
</feature>
<sequence>KLNQSNLPQKLAVLAPTGMGTSSGGPSLSQGLFNMLPDIITNTVTRHNKSPLPLTMPSPAEGKSAREAPPPGEVGGSQKETPIRYGGRELVGHRIRIRYSGRELVGHRIRYIGRELVGHRIRIRYIGRELVGHRIRYSGRGGGARGDFRLSELLMESYEETLKVHHTWLQQNLFMLAIRSCQATRNSFLKAFAAQCQIDRSIRGPDWEILQQLQAVADSAEPVVQLIQRELLSRNCI</sequence>
<dbReference type="AlphaFoldDB" id="A0A7R8WHL4"/>
<protein>
    <recommendedName>
        <fullName evidence="1">Glycolipid transfer protein domain-containing protein</fullName>
    </recommendedName>
</protein>
<proteinExistence type="predicted"/>
<evidence type="ECO:0000313" key="2">
    <source>
        <dbReference type="EMBL" id="CAD7231837.1"/>
    </source>
</evidence>
<name>A0A7R8WHL4_9CRUS</name>
<dbReference type="Pfam" id="PF08718">
    <property type="entry name" value="GLTP"/>
    <property type="match status" value="1"/>
</dbReference>
<gene>
    <name evidence="2" type="ORF">CTOB1V02_LOCUS9680</name>
</gene>
<dbReference type="InterPro" id="IPR014830">
    <property type="entry name" value="Glycolipid_transfer_prot_dom"/>
</dbReference>
<dbReference type="GO" id="GO:0120013">
    <property type="term" value="F:lipid transfer activity"/>
    <property type="evidence" value="ECO:0007669"/>
    <property type="project" value="InterPro"/>
</dbReference>
<dbReference type="Gene3D" id="1.10.3520.10">
    <property type="entry name" value="Glycolipid transfer protein"/>
    <property type="match status" value="1"/>
</dbReference>
<dbReference type="InterPro" id="IPR036497">
    <property type="entry name" value="GLTP_sf"/>
</dbReference>
<accession>A0A7R8WHL4</accession>
<dbReference type="SUPFAM" id="SSF110004">
    <property type="entry name" value="Glycolipid transfer protein, GLTP"/>
    <property type="match status" value="1"/>
</dbReference>
<feature type="domain" description="Glycolipid transfer protein" evidence="1">
    <location>
        <begin position="150"/>
        <end position="192"/>
    </location>
</feature>
<evidence type="ECO:0000259" key="1">
    <source>
        <dbReference type="Pfam" id="PF08718"/>
    </source>
</evidence>
<dbReference type="GO" id="GO:0005737">
    <property type="term" value="C:cytoplasm"/>
    <property type="evidence" value="ECO:0007669"/>
    <property type="project" value="InterPro"/>
</dbReference>